<keyword evidence="2" id="KW-1185">Reference proteome</keyword>
<gene>
    <name evidence="1" type="ORF">BpHYR1_022418</name>
</gene>
<evidence type="ECO:0000313" key="2">
    <source>
        <dbReference type="Proteomes" id="UP000276133"/>
    </source>
</evidence>
<evidence type="ECO:0000313" key="1">
    <source>
        <dbReference type="EMBL" id="RNA08626.1"/>
    </source>
</evidence>
<sequence>MKKIKLIVKESKLIEFDSFLGPLFYVLSKFPENCLKIFSNCYPNKLKDWQIELLDMAYQKTYFLRQKNKLRKIKLF</sequence>
<accession>A0A3M7QB31</accession>
<name>A0A3M7QB31_BRAPC</name>
<proteinExistence type="predicted"/>
<dbReference type="AlphaFoldDB" id="A0A3M7QB31"/>
<organism evidence="1 2">
    <name type="scientific">Brachionus plicatilis</name>
    <name type="common">Marine rotifer</name>
    <name type="synonym">Brachionus muelleri</name>
    <dbReference type="NCBI Taxonomy" id="10195"/>
    <lineage>
        <taxon>Eukaryota</taxon>
        <taxon>Metazoa</taxon>
        <taxon>Spiralia</taxon>
        <taxon>Gnathifera</taxon>
        <taxon>Rotifera</taxon>
        <taxon>Eurotatoria</taxon>
        <taxon>Monogononta</taxon>
        <taxon>Pseudotrocha</taxon>
        <taxon>Ploima</taxon>
        <taxon>Brachionidae</taxon>
        <taxon>Brachionus</taxon>
    </lineage>
</organism>
<reference evidence="1 2" key="1">
    <citation type="journal article" date="2018" name="Sci. Rep.">
        <title>Genomic signatures of local adaptation to the degree of environmental predictability in rotifers.</title>
        <authorList>
            <person name="Franch-Gras L."/>
            <person name="Hahn C."/>
            <person name="Garcia-Roger E.M."/>
            <person name="Carmona M.J."/>
            <person name="Serra M."/>
            <person name="Gomez A."/>
        </authorList>
    </citation>
    <scope>NUCLEOTIDE SEQUENCE [LARGE SCALE GENOMIC DNA]</scope>
    <source>
        <strain evidence="1">HYR1</strain>
    </source>
</reference>
<protein>
    <submittedName>
        <fullName evidence="1">Uncharacterized protein</fullName>
    </submittedName>
</protein>
<dbReference type="EMBL" id="REGN01006685">
    <property type="protein sequence ID" value="RNA08626.1"/>
    <property type="molecule type" value="Genomic_DNA"/>
</dbReference>
<dbReference type="Proteomes" id="UP000276133">
    <property type="component" value="Unassembled WGS sequence"/>
</dbReference>
<comment type="caution">
    <text evidence="1">The sequence shown here is derived from an EMBL/GenBank/DDBJ whole genome shotgun (WGS) entry which is preliminary data.</text>
</comment>